<feature type="domain" description="Teneurin-like YD-shell" evidence="5">
    <location>
        <begin position="26"/>
        <end position="118"/>
    </location>
</feature>
<evidence type="ECO:0000313" key="7">
    <source>
        <dbReference type="Proteomes" id="UP001251948"/>
    </source>
</evidence>
<feature type="region of interest" description="Disordered" evidence="2">
    <location>
        <begin position="171"/>
        <end position="259"/>
    </location>
</feature>
<accession>A0AAJ2JAW7</accession>
<dbReference type="Proteomes" id="UP001251948">
    <property type="component" value="Unassembled WGS sequence"/>
</dbReference>
<dbReference type="PANTHER" id="PTHR32305:SF15">
    <property type="entry name" value="PROTEIN RHSA-RELATED"/>
    <property type="match status" value="1"/>
</dbReference>
<evidence type="ECO:0000256" key="2">
    <source>
        <dbReference type="SAM" id="MobiDB-lite"/>
    </source>
</evidence>
<dbReference type="InterPro" id="IPR056823">
    <property type="entry name" value="TEN-like_YD-shell"/>
</dbReference>
<organism evidence="6 7">
    <name type="scientific">Stenotrophomonas maltophilia</name>
    <name type="common">Pseudomonas maltophilia</name>
    <name type="synonym">Xanthomonas maltophilia</name>
    <dbReference type="NCBI Taxonomy" id="40324"/>
    <lineage>
        <taxon>Bacteria</taxon>
        <taxon>Pseudomonadati</taxon>
        <taxon>Pseudomonadota</taxon>
        <taxon>Gammaproteobacteria</taxon>
        <taxon>Lysobacterales</taxon>
        <taxon>Lysobacteraceae</taxon>
        <taxon>Stenotrophomonas</taxon>
        <taxon>Stenotrophomonas maltophilia group</taxon>
    </lineage>
</organism>
<feature type="transmembrane region" description="Helical" evidence="3">
    <location>
        <begin position="131"/>
        <end position="151"/>
    </location>
</feature>
<evidence type="ECO:0000259" key="5">
    <source>
        <dbReference type="Pfam" id="PF25023"/>
    </source>
</evidence>
<sequence length="283" mass="30442">MNRAVLALVVLVACVAPAAAQEVVEYIHTDALGSPVAITDANGQVIERTVYEPYGAVVNRPLTDGPGYTGHVTDSETGLSYMQQRYMDPQLGIFLSTDPVTAYQQSTEQFNRFRYANGSPYRFTDPDGRSAALAFEFIAPVVILATGYYILTTPEQRADMGRRLEAGIRGVVKQNQSSSNTPSDKPIVDDLIKGKGPAPGEAGKRGEFGGEPEGGDADWKKMKETPGVTGDESNLQLPGGGSANRHDSTRPYPDGLVPKSTDTIKVYVTGSKIPTTVRYPKKP</sequence>
<dbReference type="Gene3D" id="2.180.10.10">
    <property type="entry name" value="RHS repeat-associated core"/>
    <property type="match status" value="1"/>
</dbReference>
<keyword evidence="3" id="KW-0812">Transmembrane</keyword>
<proteinExistence type="predicted"/>
<keyword evidence="4" id="KW-0732">Signal</keyword>
<feature type="compositionally biased region" description="Polar residues" evidence="2">
    <location>
        <begin position="173"/>
        <end position="183"/>
    </location>
</feature>
<comment type="caution">
    <text evidence="6">The sequence shown here is derived from an EMBL/GenBank/DDBJ whole genome shotgun (WGS) entry which is preliminary data.</text>
</comment>
<dbReference type="NCBIfam" id="TIGR03696">
    <property type="entry name" value="Rhs_assc_core"/>
    <property type="match status" value="1"/>
</dbReference>
<gene>
    <name evidence="6" type="ORF">ROV92_03055</name>
</gene>
<dbReference type="InterPro" id="IPR022385">
    <property type="entry name" value="Rhs_assc_core"/>
</dbReference>
<protein>
    <submittedName>
        <fullName evidence="6">RHS repeat-associated core domain-containing protein</fullName>
    </submittedName>
</protein>
<dbReference type="RefSeq" id="WP_312560286.1">
    <property type="nucleotide sequence ID" value="NZ_JAVSKO010000001.1"/>
</dbReference>
<reference evidence="6" key="1">
    <citation type="submission" date="2023-07" db="EMBL/GenBank/DDBJ databases">
        <title>Comparative genomics of clinical Stenotrophomonas maltophilia isolates reveals regions of diversity which correlate with colonization and persistence in vivo.</title>
        <authorList>
            <person name="Mcdaniel M.S."/>
            <person name="Swords W.E."/>
            <person name="Sumpter N.A."/>
            <person name="Lindgren N.R."/>
            <person name="Billiot C.E."/>
        </authorList>
    </citation>
    <scope>NUCLEOTIDE SEQUENCE</scope>
    <source>
        <strain evidence="6">Ism4</strain>
    </source>
</reference>
<evidence type="ECO:0000313" key="6">
    <source>
        <dbReference type="EMBL" id="MDT3466985.1"/>
    </source>
</evidence>
<name>A0AAJ2JAW7_STEMA</name>
<feature type="signal peptide" evidence="4">
    <location>
        <begin position="1"/>
        <end position="20"/>
    </location>
</feature>
<dbReference type="PANTHER" id="PTHR32305">
    <property type="match status" value="1"/>
</dbReference>
<evidence type="ECO:0000256" key="3">
    <source>
        <dbReference type="SAM" id="Phobius"/>
    </source>
</evidence>
<keyword evidence="3" id="KW-0472">Membrane</keyword>
<dbReference type="Pfam" id="PF25023">
    <property type="entry name" value="TEN_YD-shell"/>
    <property type="match status" value="1"/>
</dbReference>
<feature type="chain" id="PRO_5042568642" evidence="4">
    <location>
        <begin position="21"/>
        <end position="283"/>
    </location>
</feature>
<evidence type="ECO:0000256" key="4">
    <source>
        <dbReference type="SAM" id="SignalP"/>
    </source>
</evidence>
<dbReference type="InterPro" id="IPR050708">
    <property type="entry name" value="T6SS_VgrG/RHS"/>
</dbReference>
<evidence type="ECO:0000256" key="1">
    <source>
        <dbReference type="ARBA" id="ARBA00022737"/>
    </source>
</evidence>
<keyword evidence="1" id="KW-0677">Repeat</keyword>
<keyword evidence="3" id="KW-1133">Transmembrane helix</keyword>
<dbReference type="EMBL" id="JAVSKO010000001">
    <property type="protein sequence ID" value="MDT3466985.1"/>
    <property type="molecule type" value="Genomic_DNA"/>
</dbReference>
<dbReference type="AlphaFoldDB" id="A0AAJ2JAW7"/>